<evidence type="ECO:0000313" key="5">
    <source>
        <dbReference type="Proteomes" id="UP000245884"/>
    </source>
</evidence>
<feature type="region of interest" description="Disordered" evidence="2">
    <location>
        <begin position="383"/>
        <end position="402"/>
    </location>
</feature>
<dbReference type="GO" id="GO:0003723">
    <property type="term" value="F:RNA binding"/>
    <property type="evidence" value="ECO:0007669"/>
    <property type="project" value="UniProtKB-UniRule"/>
</dbReference>
<dbReference type="Proteomes" id="UP000245884">
    <property type="component" value="Unassembled WGS sequence"/>
</dbReference>
<dbReference type="CDD" id="cd22386">
    <property type="entry name" value="KH-I_KHDC4_rpt2"/>
    <property type="match status" value="1"/>
</dbReference>
<reference evidence="4 5" key="1">
    <citation type="journal article" date="2018" name="Mol. Biol. Evol.">
        <title>Broad Genomic Sampling Reveals a Smut Pathogenic Ancestry of the Fungal Clade Ustilaginomycotina.</title>
        <authorList>
            <person name="Kijpornyongpan T."/>
            <person name="Mondo S.J."/>
            <person name="Barry K."/>
            <person name="Sandor L."/>
            <person name="Lee J."/>
            <person name="Lipzen A."/>
            <person name="Pangilinan J."/>
            <person name="LaButti K."/>
            <person name="Hainaut M."/>
            <person name="Henrissat B."/>
            <person name="Grigoriev I.V."/>
            <person name="Spatafora J.W."/>
            <person name="Aime M.C."/>
        </authorList>
    </citation>
    <scope>NUCLEOTIDE SEQUENCE [LARGE SCALE GENOMIC DNA]</scope>
    <source>
        <strain evidence="4 5">MCA 5214</strain>
    </source>
</reference>
<dbReference type="Pfam" id="PF22675">
    <property type="entry name" value="KH-I_KHDC4-BBP"/>
    <property type="match status" value="1"/>
</dbReference>
<feature type="domain" description="K Homology" evidence="3">
    <location>
        <begin position="179"/>
        <end position="264"/>
    </location>
</feature>
<accession>A0A316UR53</accession>
<dbReference type="InterPro" id="IPR036612">
    <property type="entry name" value="KH_dom_type_1_sf"/>
</dbReference>
<dbReference type="Gene3D" id="3.30.1370.10">
    <property type="entry name" value="K Homology domain, type 1"/>
    <property type="match status" value="2"/>
</dbReference>
<organism evidence="4 5">
    <name type="scientific">Jaminaea rosea</name>
    <dbReference type="NCBI Taxonomy" id="1569628"/>
    <lineage>
        <taxon>Eukaryota</taxon>
        <taxon>Fungi</taxon>
        <taxon>Dikarya</taxon>
        <taxon>Basidiomycota</taxon>
        <taxon>Ustilaginomycotina</taxon>
        <taxon>Exobasidiomycetes</taxon>
        <taxon>Microstromatales</taxon>
        <taxon>Microstromatales incertae sedis</taxon>
        <taxon>Jaminaea</taxon>
    </lineage>
</organism>
<dbReference type="InterPro" id="IPR031121">
    <property type="entry name" value="RIK/BLOM7"/>
</dbReference>
<dbReference type="PANTHER" id="PTHR15744">
    <property type="entry name" value="BLOM7"/>
    <property type="match status" value="1"/>
</dbReference>
<dbReference type="GeneID" id="37027978"/>
<name>A0A316UR53_9BASI</name>
<dbReference type="FunFam" id="3.30.1370.10:FF:000037">
    <property type="entry name" value="KH domain protein"/>
    <property type="match status" value="1"/>
</dbReference>
<feature type="region of interest" description="Disordered" evidence="2">
    <location>
        <begin position="339"/>
        <end position="362"/>
    </location>
</feature>
<evidence type="ECO:0000256" key="1">
    <source>
        <dbReference type="PROSITE-ProRule" id="PRU00117"/>
    </source>
</evidence>
<dbReference type="Pfam" id="PF23469">
    <property type="entry name" value="KH_12"/>
    <property type="match status" value="1"/>
</dbReference>
<dbReference type="InterPro" id="IPR055256">
    <property type="entry name" value="KH_1_KHDC4/BBP-like"/>
</dbReference>
<evidence type="ECO:0000259" key="3">
    <source>
        <dbReference type="SMART" id="SM00322"/>
    </source>
</evidence>
<evidence type="ECO:0000256" key="2">
    <source>
        <dbReference type="SAM" id="MobiDB-lite"/>
    </source>
</evidence>
<dbReference type="SUPFAM" id="SSF54791">
    <property type="entry name" value="Eukaryotic type KH-domain (KH-domain type I)"/>
    <property type="match status" value="2"/>
</dbReference>
<dbReference type="AlphaFoldDB" id="A0A316UR53"/>
<feature type="compositionally biased region" description="Low complexity" evidence="2">
    <location>
        <begin position="1"/>
        <end position="28"/>
    </location>
</feature>
<dbReference type="PROSITE" id="PS50084">
    <property type="entry name" value="KH_TYPE_1"/>
    <property type="match status" value="1"/>
</dbReference>
<sequence>MSSRWDSGPSGSPPASSDPAAAAAAAAARIAAQYGVKKEESPASSSAAGGGSGGADKKKETSDAPFQHHFDVNDVKNRYLVTKAATQQRIHEETGASLTTKGVWYPDRNLATADNPALFIHVEAQTQEMLDQALAKIQEVIDSEAPQLIEERGMRGRAPQPSQERPMGGGWGARGGKWPEEKIAIGLDTLRNFNVRAKIVGPGGIFVKYIQAETGTRVQIKGRGSGYIETDTGREGDEDMHINIAGPDEQQMAEAKRLALDLLDAVSDEWEKSRVVLEQQGYYVPPARGRGGSAAAGQSAGGAAGAPTGPAVGGYGGQGPASGGYGGQAAGVGHGGYGAQRDGAGAATAAAVPAAAAKSPEEEALDKYWADYIKWEDSFKAYHGRLPSKEDGGQDVPPQYRK</sequence>
<dbReference type="OrthoDB" id="397265at2759"/>
<dbReference type="EMBL" id="KZ819667">
    <property type="protein sequence ID" value="PWN27790.1"/>
    <property type="molecule type" value="Genomic_DNA"/>
</dbReference>
<gene>
    <name evidence="4" type="ORF">BDZ90DRAFT_232177</name>
</gene>
<evidence type="ECO:0000313" key="4">
    <source>
        <dbReference type="EMBL" id="PWN27790.1"/>
    </source>
</evidence>
<feature type="compositionally biased region" description="Low complexity" evidence="2">
    <location>
        <begin position="339"/>
        <end position="357"/>
    </location>
</feature>
<feature type="compositionally biased region" description="Basic and acidic residues" evidence="2">
    <location>
        <begin position="55"/>
        <end position="70"/>
    </location>
</feature>
<feature type="region of interest" description="Disordered" evidence="2">
    <location>
        <begin position="1"/>
        <end position="70"/>
    </location>
</feature>
<dbReference type="RefSeq" id="XP_025362402.1">
    <property type="nucleotide sequence ID" value="XM_025506155.1"/>
</dbReference>
<dbReference type="InterPro" id="IPR047889">
    <property type="entry name" value="KHDC4_KH-I_second"/>
</dbReference>
<keyword evidence="5" id="KW-1185">Reference proteome</keyword>
<dbReference type="InterPro" id="IPR056149">
    <property type="entry name" value="PRP5/DDX46/KHDC4_KH"/>
</dbReference>
<protein>
    <recommendedName>
        <fullName evidence="3">K Homology domain-containing protein</fullName>
    </recommendedName>
</protein>
<proteinExistence type="predicted"/>
<dbReference type="InterPro" id="IPR004087">
    <property type="entry name" value="KH_dom"/>
</dbReference>
<keyword evidence="1" id="KW-0694">RNA-binding</keyword>
<feature type="region of interest" description="Disordered" evidence="2">
    <location>
        <begin position="153"/>
        <end position="175"/>
    </location>
</feature>
<dbReference type="PANTHER" id="PTHR15744:SF0">
    <property type="entry name" value="KH HOMOLOGY DOMAIN-CONTAINING PROTEIN 4"/>
    <property type="match status" value="1"/>
</dbReference>
<dbReference type="SMART" id="SM00322">
    <property type="entry name" value="KH"/>
    <property type="match status" value="1"/>
</dbReference>
<dbReference type="GO" id="GO:0005634">
    <property type="term" value="C:nucleus"/>
    <property type="evidence" value="ECO:0007669"/>
    <property type="project" value="InterPro"/>
</dbReference>